<gene>
    <name evidence="2" type="ORF">CEY16_00990</name>
</gene>
<reference evidence="2 3" key="1">
    <citation type="submission" date="2017-06" db="EMBL/GenBank/DDBJ databases">
        <title>the draft geome sequence of Illustriluteabacillus marina B3227.</title>
        <authorList>
            <person name="He R.-H."/>
            <person name="Du Z.-J."/>
        </authorList>
    </citation>
    <scope>NUCLEOTIDE SEQUENCE [LARGE SCALE GENOMIC DNA]</scope>
    <source>
        <strain evidence="2 3">B3227</strain>
    </source>
</reference>
<dbReference type="SUPFAM" id="SSF56281">
    <property type="entry name" value="Metallo-hydrolase/oxidoreductase"/>
    <property type="match status" value="1"/>
</dbReference>
<feature type="domain" description="Metallo-beta-lactamase" evidence="1">
    <location>
        <begin position="16"/>
        <end position="205"/>
    </location>
</feature>
<proteinExistence type="predicted"/>
<dbReference type="EMBL" id="PJNH01000001">
    <property type="protein sequence ID" value="PKR78365.1"/>
    <property type="molecule type" value="Genomic_DNA"/>
</dbReference>
<dbReference type="OrthoDB" id="11380at2"/>
<dbReference type="PANTHER" id="PTHR42951:SF14">
    <property type="entry name" value="METALLO-BETA-LACTAMASE SUPERFAMILY PROTEIN"/>
    <property type="match status" value="1"/>
</dbReference>
<dbReference type="CDD" id="cd07743">
    <property type="entry name" value="metallo-hydrolase-like_MBL-fold"/>
    <property type="match status" value="1"/>
</dbReference>
<dbReference type="InterPro" id="IPR001279">
    <property type="entry name" value="Metallo-B-lactamas"/>
</dbReference>
<dbReference type="AlphaFoldDB" id="A0A2I0QVL0"/>
<protein>
    <submittedName>
        <fullName evidence="2">MBL fold metallo-hydrolase</fullName>
    </submittedName>
</protein>
<evidence type="ECO:0000313" key="2">
    <source>
        <dbReference type="EMBL" id="PKR78365.1"/>
    </source>
</evidence>
<comment type="caution">
    <text evidence="2">The sequence shown here is derived from an EMBL/GenBank/DDBJ whole genome shotgun (WGS) entry which is preliminary data.</text>
</comment>
<dbReference type="PANTHER" id="PTHR42951">
    <property type="entry name" value="METALLO-BETA-LACTAMASE DOMAIN-CONTAINING"/>
    <property type="match status" value="1"/>
</dbReference>
<dbReference type="Gene3D" id="3.60.15.10">
    <property type="entry name" value="Ribonuclease Z/Hydroxyacylglutathione hydrolase-like"/>
    <property type="match status" value="1"/>
</dbReference>
<dbReference type="GO" id="GO:0016787">
    <property type="term" value="F:hydrolase activity"/>
    <property type="evidence" value="ECO:0007669"/>
    <property type="project" value="UniProtKB-KW"/>
</dbReference>
<accession>A0A2I0QVL0</accession>
<name>A0A2I0QVL0_9BACI</name>
<evidence type="ECO:0000259" key="1">
    <source>
        <dbReference type="SMART" id="SM00849"/>
    </source>
</evidence>
<sequence length="301" mass="34948">MDMKQINEHCYYFSSSVNIGYVHEGDQGLIIDAGIDQSAIRKVVRQLEDHHLPITHLFITHAHADHYGGASYLRKKYGVKIIAPEMESAILNYPILEPIYMFSGNEPIEELRNKFLEGPPIDVDEVVKEGRFLEDNFDLELIATPGHSYYQLCVATHGVLFAADTYFGKKEIEKHKIPYITCATKTIESLNKLLDYSFNGAVPGHGEYEENYKETVRYNIEYHRKLLHMIYEIVQASSTNISHEELVREMCVKRKVKADQLSMFLLFRTAVTSYLTYWIYRGDIVHSIQQFRWVFHIKEEG</sequence>
<dbReference type="RefSeq" id="WP_101330109.1">
    <property type="nucleotide sequence ID" value="NZ_PJNH01000001.1"/>
</dbReference>
<keyword evidence="3" id="KW-1185">Reference proteome</keyword>
<organism evidence="2 3">
    <name type="scientific">Halalkalibacillus sediminis</name>
    <dbReference type="NCBI Taxonomy" id="2018042"/>
    <lineage>
        <taxon>Bacteria</taxon>
        <taxon>Bacillati</taxon>
        <taxon>Bacillota</taxon>
        <taxon>Bacilli</taxon>
        <taxon>Bacillales</taxon>
        <taxon>Bacillaceae</taxon>
        <taxon>Halalkalibacillus</taxon>
    </lineage>
</organism>
<dbReference type="SMART" id="SM00849">
    <property type="entry name" value="Lactamase_B"/>
    <property type="match status" value="1"/>
</dbReference>
<dbReference type="Pfam" id="PF00753">
    <property type="entry name" value="Lactamase_B"/>
    <property type="match status" value="1"/>
</dbReference>
<dbReference type="Proteomes" id="UP000243524">
    <property type="component" value="Unassembled WGS sequence"/>
</dbReference>
<keyword evidence="2" id="KW-0378">Hydrolase</keyword>
<dbReference type="InterPro" id="IPR036866">
    <property type="entry name" value="RibonucZ/Hydroxyglut_hydro"/>
</dbReference>
<dbReference type="InterPro" id="IPR050855">
    <property type="entry name" value="NDM-1-like"/>
</dbReference>
<evidence type="ECO:0000313" key="3">
    <source>
        <dbReference type="Proteomes" id="UP000243524"/>
    </source>
</evidence>